<evidence type="ECO:0000259" key="10">
    <source>
        <dbReference type="Pfam" id="PF12320"/>
    </source>
</evidence>
<dbReference type="GO" id="GO:0004527">
    <property type="term" value="F:exonuclease activity"/>
    <property type="evidence" value="ECO:0007669"/>
    <property type="project" value="UniProtKB-KW"/>
</dbReference>
<accession>A0ABR4Y0R5</accession>
<keyword evidence="6 8" id="KW-0269">Exonuclease</keyword>
<dbReference type="InterPro" id="IPR004593">
    <property type="entry name" value="SbcD"/>
</dbReference>
<dbReference type="InterPro" id="IPR041796">
    <property type="entry name" value="Mre11_N"/>
</dbReference>
<dbReference type="InterPro" id="IPR050535">
    <property type="entry name" value="DNA_Repair-Maintenance_Comp"/>
</dbReference>
<evidence type="ECO:0000313" key="12">
    <source>
        <dbReference type="Proteomes" id="UP000030487"/>
    </source>
</evidence>
<dbReference type="PANTHER" id="PTHR30337">
    <property type="entry name" value="COMPONENT OF ATP-DEPENDENT DSDNA EXONUCLEASE"/>
    <property type="match status" value="1"/>
</dbReference>
<dbReference type="InterPro" id="IPR004843">
    <property type="entry name" value="Calcineurin-like_PHP"/>
</dbReference>
<sequence length="385" mass="44100">MKIFHTADWHLGKLVQGVYMTEDQHYILQQFIQAIDEEKPDVIIIAGDLYDRSMPPIEAVNLLNDVLAKIVLEKKIPVLAVAGNHDSAGRLNFGSRLMSDSGLYIKGQFTKNHVPIVLNDQHGEVHFHLVPYAEPAAIRNIFEEESIRSHQDAMQKIIEHITEDMDTSKRHVFVGHAFVTKYGEEEANTSDSERPLSIGGSDCVNAALFKPFHYTALGHLHKAHFVLNETIRYAGSILKYSLSEYSHEKGFLIIELDEQGNTTVSKRKLVPRRDLRVVEGQLEELLTHTPSEDYVFVRLTDTISVTSPMERIRSVYPHAMHVERKVLRQDTSRELQVVEAEKLEDIDLFRSFFTNIIGVQPDEDTERLFTEMLQELLDEERETVK</sequence>
<evidence type="ECO:0000256" key="7">
    <source>
        <dbReference type="ARBA" id="ARBA00023172"/>
    </source>
</evidence>
<dbReference type="Proteomes" id="UP000030487">
    <property type="component" value="Unassembled WGS sequence"/>
</dbReference>
<name>A0ABR4Y0R5_9BACI</name>
<keyword evidence="4 8" id="KW-0540">Nuclease</keyword>
<evidence type="ECO:0000313" key="11">
    <source>
        <dbReference type="EMBL" id="KGR86612.1"/>
    </source>
</evidence>
<evidence type="ECO:0000256" key="1">
    <source>
        <dbReference type="ARBA" id="ARBA00010555"/>
    </source>
</evidence>
<evidence type="ECO:0000256" key="2">
    <source>
        <dbReference type="ARBA" id="ARBA00011322"/>
    </source>
</evidence>
<evidence type="ECO:0000256" key="8">
    <source>
        <dbReference type="RuleBase" id="RU363069"/>
    </source>
</evidence>
<comment type="caution">
    <text evidence="11">The sequence shown here is derived from an EMBL/GenBank/DDBJ whole genome shotgun (WGS) entry which is preliminary data.</text>
</comment>
<dbReference type="EMBL" id="JPVR01000070">
    <property type="protein sequence ID" value="KGR86612.1"/>
    <property type="molecule type" value="Genomic_DNA"/>
</dbReference>
<keyword evidence="7 8" id="KW-0233">DNA recombination</keyword>
<keyword evidence="12" id="KW-1185">Reference proteome</keyword>
<protein>
    <recommendedName>
        <fullName evidence="3 8">Nuclease SbcCD subunit D</fullName>
    </recommendedName>
</protein>
<gene>
    <name evidence="8" type="primary">sbcD</name>
    <name evidence="11" type="ORF">CD31_09130</name>
</gene>
<feature type="domain" description="Nuclease SbcCD subunit D C-terminal" evidence="10">
    <location>
        <begin position="272"/>
        <end position="354"/>
    </location>
</feature>
<evidence type="ECO:0000256" key="6">
    <source>
        <dbReference type="ARBA" id="ARBA00022839"/>
    </source>
</evidence>
<dbReference type="CDD" id="cd00840">
    <property type="entry name" value="MPP_Mre11_N"/>
    <property type="match status" value="1"/>
</dbReference>
<dbReference type="InterPro" id="IPR026843">
    <property type="entry name" value="SbcD_C"/>
</dbReference>
<keyword evidence="8" id="KW-0235">DNA replication</keyword>
<feature type="domain" description="Calcineurin-like phosphoesterase" evidence="9">
    <location>
        <begin position="1"/>
        <end position="222"/>
    </location>
</feature>
<dbReference type="Gene3D" id="3.60.21.10">
    <property type="match status" value="1"/>
</dbReference>
<keyword evidence="5 8" id="KW-0378">Hydrolase</keyword>
<dbReference type="Pfam" id="PF00149">
    <property type="entry name" value="Metallophos"/>
    <property type="match status" value="1"/>
</dbReference>
<proteinExistence type="inferred from homology"/>
<comment type="function">
    <text evidence="8">SbcCD cleaves DNA hairpin structures. These structures can inhibit DNA replication and are intermediates in certain DNA recombination reactions. The complex acts as a 3'-&gt;5' double strand exonuclease that can open hairpins. It also has a 5' single-strand endonuclease activity.</text>
</comment>
<comment type="similarity">
    <text evidence="1 8">Belongs to the SbcD family.</text>
</comment>
<comment type="subunit">
    <text evidence="2 8">Heterodimer of SbcC and SbcD.</text>
</comment>
<reference evidence="11 12" key="1">
    <citation type="submission" date="2014-02" db="EMBL/GenBank/DDBJ databases">
        <title>Draft genome sequence of Lysinibacillus boronitolerans NBRC 103108.</title>
        <authorList>
            <person name="Zhang F."/>
            <person name="Wang G."/>
            <person name="Zhang L."/>
        </authorList>
    </citation>
    <scope>NUCLEOTIDE SEQUENCE [LARGE SCALE GENOMIC DNA]</scope>
    <source>
        <strain evidence="11 12">NBRC 103108</strain>
    </source>
</reference>
<organism evidence="11 12">
    <name type="scientific">Lysinibacillus boronitolerans JCM 21713 = 10a = NBRC 103108</name>
    <dbReference type="NCBI Taxonomy" id="1294264"/>
    <lineage>
        <taxon>Bacteria</taxon>
        <taxon>Bacillati</taxon>
        <taxon>Bacillota</taxon>
        <taxon>Bacilli</taxon>
        <taxon>Bacillales</taxon>
        <taxon>Bacillaceae</taxon>
        <taxon>Lysinibacillus</taxon>
    </lineage>
</organism>
<dbReference type="PANTHER" id="PTHR30337:SF0">
    <property type="entry name" value="NUCLEASE SBCCD SUBUNIT D"/>
    <property type="match status" value="1"/>
</dbReference>
<keyword evidence="8" id="KW-0255">Endonuclease</keyword>
<dbReference type="SUPFAM" id="SSF56300">
    <property type="entry name" value="Metallo-dependent phosphatases"/>
    <property type="match status" value="1"/>
</dbReference>
<evidence type="ECO:0000256" key="5">
    <source>
        <dbReference type="ARBA" id="ARBA00022801"/>
    </source>
</evidence>
<evidence type="ECO:0000259" key="9">
    <source>
        <dbReference type="Pfam" id="PF00149"/>
    </source>
</evidence>
<dbReference type="Pfam" id="PF12320">
    <property type="entry name" value="SbcD_C"/>
    <property type="match status" value="1"/>
</dbReference>
<evidence type="ECO:0000256" key="4">
    <source>
        <dbReference type="ARBA" id="ARBA00022722"/>
    </source>
</evidence>
<dbReference type="InterPro" id="IPR029052">
    <property type="entry name" value="Metallo-depent_PP-like"/>
</dbReference>
<dbReference type="RefSeq" id="WP_036076944.1">
    <property type="nucleotide sequence ID" value="NZ_AVCW01000012.1"/>
</dbReference>
<dbReference type="NCBIfam" id="TIGR00619">
    <property type="entry name" value="sbcd"/>
    <property type="match status" value="1"/>
</dbReference>
<evidence type="ECO:0000256" key="3">
    <source>
        <dbReference type="ARBA" id="ARBA00013365"/>
    </source>
</evidence>